<gene>
    <name evidence="1" type="ORF">LCGC14_1540260</name>
</gene>
<protein>
    <submittedName>
        <fullName evidence="1">Uncharacterized protein</fullName>
    </submittedName>
</protein>
<accession>A0A0F9ITC2</accession>
<sequence>MRLVSEFTSPFTKDESAGKIIDARSRFAKKRYEQEYKWEPTPEIEKAIEAAVFG</sequence>
<name>A0A0F9ITC2_9ZZZZ</name>
<comment type="caution">
    <text evidence="1">The sequence shown here is derived from an EMBL/GenBank/DDBJ whole genome shotgun (WGS) entry which is preliminary data.</text>
</comment>
<proteinExistence type="predicted"/>
<evidence type="ECO:0000313" key="1">
    <source>
        <dbReference type="EMBL" id="KKM60594.1"/>
    </source>
</evidence>
<dbReference type="EMBL" id="LAZR01011650">
    <property type="protein sequence ID" value="KKM60594.1"/>
    <property type="molecule type" value="Genomic_DNA"/>
</dbReference>
<organism evidence="1">
    <name type="scientific">marine sediment metagenome</name>
    <dbReference type="NCBI Taxonomy" id="412755"/>
    <lineage>
        <taxon>unclassified sequences</taxon>
        <taxon>metagenomes</taxon>
        <taxon>ecological metagenomes</taxon>
    </lineage>
</organism>
<reference evidence="1" key="1">
    <citation type="journal article" date="2015" name="Nature">
        <title>Complex archaea that bridge the gap between prokaryotes and eukaryotes.</title>
        <authorList>
            <person name="Spang A."/>
            <person name="Saw J.H."/>
            <person name="Jorgensen S.L."/>
            <person name="Zaremba-Niedzwiedzka K."/>
            <person name="Martijn J."/>
            <person name="Lind A.E."/>
            <person name="van Eijk R."/>
            <person name="Schleper C."/>
            <person name="Guy L."/>
            <person name="Ettema T.J."/>
        </authorList>
    </citation>
    <scope>NUCLEOTIDE SEQUENCE</scope>
</reference>
<dbReference type="AlphaFoldDB" id="A0A0F9ITC2"/>